<dbReference type="AlphaFoldDB" id="A0A839RHN4"/>
<gene>
    <name evidence="4" type="ORF">FHU29_000015</name>
</gene>
<dbReference type="OrthoDB" id="3189021at2"/>
<dbReference type="Pfam" id="PF08840">
    <property type="entry name" value="BAAT_C"/>
    <property type="match status" value="1"/>
</dbReference>
<organism evidence="4 5">
    <name type="scientific">Hoyosella altamirensis</name>
    <dbReference type="NCBI Taxonomy" id="616997"/>
    <lineage>
        <taxon>Bacteria</taxon>
        <taxon>Bacillati</taxon>
        <taxon>Actinomycetota</taxon>
        <taxon>Actinomycetes</taxon>
        <taxon>Mycobacteriales</taxon>
        <taxon>Hoyosellaceae</taxon>
        <taxon>Hoyosella</taxon>
    </lineage>
</organism>
<dbReference type="GO" id="GO:0006637">
    <property type="term" value="P:acyl-CoA metabolic process"/>
    <property type="evidence" value="ECO:0007669"/>
    <property type="project" value="TreeGrafter"/>
</dbReference>
<feature type="transmembrane region" description="Helical" evidence="1">
    <location>
        <begin position="47"/>
        <end position="68"/>
    </location>
</feature>
<keyword evidence="1" id="KW-0812">Transmembrane</keyword>
<keyword evidence="5" id="KW-1185">Reference proteome</keyword>
<proteinExistence type="predicted"/>
<evidence type="ECO:0000256" key="1">
    <source>
        <dbReference type="SAM" id="Phobius"/>
    </source>
</evidence>
<accession>A0A839RHN4</accession>
<sequence length="649" mass="68581">MGYLIGFAPWIVYWILVGNTGFVHAVAIALAIAIAGPIVQRIRGERLHSLDVGTVVVFVALLVLALLLSDAVLERWLQPVSNAGLFLISLAGLAVGRPFVREYAESEVDAQTAASDGFRVITTAMTWMWVGTFGVMTVSSLIPPIVDGDATIRDQGHLLSVICYWVVPFTLVGIAGLISGVFPQWFDSRSRSVSARDATLPIREQPVPPKDVVDTRISLSVPDISRHDSPFPVRVEGCASGTEVRIQTNGTDLFGRKWRSAAVFTAPVAGPLDLASAAPVSGDWAVADGDAPIWAMRPAPAEGPSGMFVAPAGDWLVTVEATSGNAVVRRTVVRHAAPSSVTVTGEDIDGRAGLLALPSGPAPSGGWPAVVCFGGSEGGCDSQRQTIAMFASRGFAALAYNWLDEGAPVARIPLERFVSAVNWMSSRADVDSDRVSGIAISRGAEGLLAAAVSSPLIVRALVLVSPSAVSWQAVGPDGEIADTPSWTLYGEGFPYAQLPTGALMPQLVRNAWRVHRDIAAGRPSLLKLCPAYQAGLTEPNGEAVLHAENVRCPLLCISGAADAVWPSASMAEMLIKRRSGVPHDRHIDFAGAGHVFRFGRFPTDALWAEGIAFGGERPAHAAAEREAAEHVVRFIAEVAGDVRAFGHGQ</sequence>
<comment type="caution">
    <text evidence="4">The sequence shown here is derived from an EMBL/GenBank/DDBJ whole genome shotgun (WGS) entry which is preliminary data.</text>
</comment>
<feature type="transmembrane region" description="Helical" evidence="1">
    <location>
        <begin position="158"/>
        <end position="182"/>
    </location>
</feature>
<dbReference type="Gene3D" id="2.60.40.2240">
    <property type="entry name" value="Acyl-CoA thioester hydrolase/BAAT N-terminal domain"/>
    <property type="match status" value="1"/>
</dbReference>
<evidence type="ECO:0000259" key="2">
    <source>
        <dbReference type="Pfam" id="PF04775"/>
    </source>
</evidence>
<dbReference type="Proteomes" id="UP000567922">
    <property type="component" value="Unassembled WGS sequence"/>
</dbReference>
<dbReference type="SUPFAM" id="SSF53474">
    <property type="entry name" value="alpha/beta-Hydrolases"/>
    <property type="match status" value="1"/>
</dbReference>
<evidence type="ECO:0000259" key="3">
    <source>
        <dbReference type="Pfam" id="PF08840"/>
    </source>
</evidence>
<keyword evidence="4" id="KW-0378">Hydrolase</keyword>
<feature type="domain" description="Acyl-CoA thioester hydrolase/bile acid-CoA amino acid N-acetyltransferase" evidence="2">
    <location>
        <begin position="228"/>
        <end position="342"/>
    </location>
</feature>
<keyword evidence="1" id="KW-0472">Membrane</keyword>
<dbReference type="EMBL" id="JACHWS010000001">
    <property type="protein sequence ID" value="MBB3035581.1"/>
    <property type="molecule type" value="Genomic_DNA"/>
</dbReference>
<evidence type="ECO:0000313" key="5">
    <source>
        <dbReference type="Proteomes" id="UP000567922"/>
    </source>
</evidence>
<feature type="domain" description="BAAT/Acyl-CoA thioester hydrolase C-terminal" evidence="3">
    <location>
        <begin position="412"/>
        <end position="637"/>
    </location>
</feature>
<dbReference type="InterPro" id="IPR029058">
    <property type="entry name" value="AB_hydrolase_fold"/>
</dbReference>
<dbReference type="InterPro" id="IPR014940">
    <property type="entry name" value="BAAT_C"/>
</dbReference>
<dbReference type="PANTHER" id="PTHR10824:SF4">
    <property type="entry name" value="ACYL-COENZYME A THIOESTERASE 1-LIKE"/>
    <property type="match status" value="1"/>
</dbReference>
<protein>
    <submittedName>
        <fullName evidence="4">Dienelactone hydrolase</fullName>
    </submittedName>
</protein>
<dbReference type="PANTHER" id="PTHR10824">
    <property type="entry name" value="ACYL-COENZYME A THIOESTERASE-RELATED"/>
    <property type="match status" value="1"/>
</dbReference>
<dbReference type="GO" id="GO:0006631">
    <property type="term" value="P:fatty acid metabolic process"/>
    <property type="evidence" value="ECO:0007669"/>
    <property type="project" value="TreeGrafter"/>
</dbReference>
<feature type="transmembrane region" description="Helical" evidence="1">
    <location>
        <begin position="12"/>
        <end position="35"/>
    </location>
</feature>
<dbReference type="Gene3D" id="3.40.50.1820">
    <property type="entry name" value="alpha/beta hydrolase"/>
    <property type="match status" value="1"/>
</dbReference>
<keyword evidence="1" id="KW-1133">Transmembrane helix</keyword>
<dbReference type="Pfam" id="PF04775">
    <property type="entry name" value="Bile_Hydr_Trans"/>
    <property type="match status" value="1"/>
</dbReference>
<feature type="transmembrane region" description="Helical" evidence="1">
    <location>
        <begin position="120"/>
        <end position="146"/>
    </location>
</feature>
<dbReference type="InterPro" id="IPR006862">
    <property type="entry name" value="Thio_Ohase/aa_AcTrfase"/>
</dbReference>
<dbReference type="GO" id="GO:0047617">
    <property type="term" value="F:fatty acyl-CoA hydrolase activity"/>
    <property type="evidence" value="ECO:0007669"/>
    <property type="project" value="TreeGrafter"/>
</dbReference>
<reference evidence="4 5" key="1">
    <citation type="submission" date="2020-08" db="EMBL/GenBank/DDBJ databases">
        <title>Sequencing the genomes of 1000 actinobacteria strains.</title>
        <authorList>
            <person name="Klenk H.-P."/>
        </authorList>
    </citation>
    <scope>NUCLEOTIDE SEQUENCE [LARGE SCALE GENOMIC DNA]</scope>
    <source>
        <strain evidence="4 5">DSM 45258</strain>
    </source>
</reference>
<dbReference type="InterPro" id="IPR042490">
    <property type="entry name" value="Thio_Ohase/BAAT_N"/>
</dbReference>
<name>A0A839RHN4_9ACTN</name>
<evidence type="ECO:0000313" key="4">
    <source>
        <dbReference type="EMBL" id="MBB3035581.1"/>
    </source>
</evidence>
<dbReference type="RefSeq" id="WP_064440616.1">
    <property type="nucleotide sequence ID" value="NZ_BDDI01000009.1"/>
</dbReference>